<dbReference type="InterPro" id="IPR050859">
    <property type="entry name" value="Class-I_PLP-dep_aminotransf"/>
</dbReference>
<dbReference type="InterPro" id="IPR015421">
    <property type="entry name" value="PyrdxlP-dep_Trfase_major"/>
</dbReference>
<accession>A0A6J4UFT2</accession>
<evidence type="ECO:0000256" key="5">
    <source>
        <dbReference type="ARBA" id="ARBA00022679"/>
    </source>
</evidence>
<comment type="subunit">
    <text evidence="3">Homodimer.</text>
</comment>
<dbReference type="Pfam" id="PF00155">
    <property type="entry name" value="Aminotran_1_2"/>
    <property type="match status" value="1"/>
</dbReference>
<dbReference type="InterPro" id="IPR015422">
    <property type="entry name" value="PyrdxlP-dep_Trfase_small"/>
</dbReference>
<organism evidence="8">
    <name type="scientific">uncultured Thermomicrobiales bacterium</name>
    <dbReference type="NCBI Taxonomy" id="1645740"/>
    <lineage>
        <taxon>Bacteria</taxon>
        <taxon>Pseudomonadati</taxon>
        <taxon>Thermomicrobiota</taxon>
        <taxon>Thermomicrobia</taxon>
        <taxon>Thermomicrobiales</taxon>
        <taxon>environmental samples</taxon>
    </lineage>
</organism>
<evidence type="ECO:0000256" key="6">
    <source>
        <dbReference type="ARBA" id="ARBA00022898"/>
    </source>
</evidence>
<dbReference type="InterPro" id="IPR004839">
    <property type="entry name" value="Aminotransferase_I/II_large"/>
</dbReference>
<evidence type="ECO:0000256" key="1">
    <source>
        <dbReference type="ARBA" id="ARBA00001933"/>
    </source>
</evidence>
<dbReference type="FunFam" id="3.40.640.10:FF:000053">
    <property type="entry name" value="Aminotransferase, class I"/>
    <property type="match status" value="1"/>
</dbReference>
<keyword evidence="5 8" id="KW-0808">Transferase</keyword>
<dbReference type="EC" id="2.6.1.57" evidence="8"/>
<feature type="domain" description="Aminotransferase class I/classII large" evidence="7">
    <location>
        <begin position="30"/>
        <end position="381"/>
    </location>
</feature>
<dbReference type="EMBL" id="CADCWN010000008">
    <property type="protein sequence ID" value="CAA9548111.1"/>
    <property type="molecule type" value="Genomic_DNA"/>
</dbReference>
<evidence type="ECO:0000313" key="8">
    <source>
        <dbReference type="EMBL" id="CAA9548111.1"/>
    </source>
</evidence>
<dbReference type="Gene3D" id="3.40.640.10">
    <property type="entry name" value="Type I PLP-dependent aspartate aminotransferase-like (Major domain)"/>
    <property type="match status" value="1"/>
</dbReference>
<dbReference type="AlphaFoldDB" id="A0A6J4UFT2"/>
<name>A0A6J4UFT2_9BACT</name>
<gene>
    <name evidence="8" type="ORF">AVDCRST_MAG18-67</name>
</gene>
<dbReference type="InterPro" id="IPR015424">
    <property type="entry name" value="PyrdxlP-dep_Trfase"/>
</dbReference>
<reference evidence="8" key="1">
    <citation type="submission" date="2020-02" db="EMBL/GenBank/DDBJ databases">
        <authorList>
            <person name="Meier V. D."/>
        </authorList>
    </citation>
    <scope>NUCLEOTIDE SEQUENCE</scope>
    <source>
        <strain evidence="8">AVDCRST_MAG18</strain>
    </source>
</reference>
<evidence type="ECO:0000259" key="7">
    <source>
        <dbReference type="Pfam" id="PF00155"/>
    </source>
</evidence>
<evidence type="ECO:0000256" key="4">
    <source>
        <dbReference type="ARBA" id="ARBA00022576"/>
    </source>
</evidence>
<dbReference type="Gene3D" id="3.90.1150.10">
    <property type="entry name" value="Aspartate Aminotransferase, domain 1"/>
    <property type="match status" value="1"/>
</dbReference>
<comment type="similarity">
    <text evidence="2">Belongs to the class-I pyridoxal-phosphate-dependent aminotransferase family.</text>
</comment>
<sequence length="399" mass="44107">MTAVSAVEDLFSVRARNANEARPLPSRSGIISFSAGFPDPAKLPLDGIAEATGRTMSTHGQWPLQYGPVMGYDGLLNLLVEKMGRDQGIRCGRENMILTAGGSQALALLLDMFVDPGDTVLSEVPTWSGAVRAFKNVGARVEGIPLDDDGTRVDLLEAKLRELRDRGIAPKIFYMIPNFQNPGGMTTTLARRERIVALAREYNFVILEDDAYFDLRFEGEKLPTLYELAGGQNVLYFGTFSKILAAGMRLGWIVGSPELIVRLGILKVDGSTNPFAAHVAYEYCKDGVLERRIQDLITLYRARRDLMLGELNERMPEGVTWRMPEGGFFIWLDLPEGADSTQILAKCRERGVEFLAGTACFFDGEGKRNIRLSFSYVSDEETVGGLKILCETMQEALRG</sequence>
<dbReference type="CDD" id="cd00609">
    <property type="entry name" value="AAT_like"/>
    <property type="match status" value="1"/>
</dbReference>
<dbReference type="GO" id="GO:0030170">
    <property type="term" value="F:pyridoxal phosphate binding"/>
    <property type="evidence" value="ECO:0007669"/>
    <property type="project" value="InterPro"/>
</dbReference>
<dbReference type="GO" id="GO:1901605">
    <property type="term" value="P:alpha-amino acid metabolic process"/>
    <property type="evidence" value="ECO:0007669"/>
    <property type="project" value="TreeGrafter"/>
</dbReference>
<dbReference type="PANTHER" id="PTHR42790">
    <property type="entry name" value="AMINOTRANSFERASE"/>
    <property type="match status" value="1"/>
</dbReference>
<dbReference type="GO" id="GO:0008483">
    <property type="term" value="F:transaminase activity"/>
    <property type="evidence" value="ECO:0007669"/>
    <property type="project" value="UniProtKB-KW"/>
</dbReference>
<dbReference type="SUPFAM" id="SSF53383">
    <property type="entry name" value="PLP-dependent transferases"/>
    <property type="match status" value="1"/>
</dbReference>
<proteinExistence type="inferred from homology"/>
<evidence type="ECO:0000256" key="3">
    <source>
        <dbReference type="ARBA" id="ARBA00011738"/>
    </source>
</evidence>
<protein>
    <submittedName>
        <fullName evidence="8">Aromatic-amino-acid aminotransferase</fullName>
        <ecNumber evidence="8">2.6.1.57</ecNumber>
    </submittedName>
</protein>
<comment type="cofactor">
    <cofactor evidence="1">
        <name>pyridoxal 5'-phosphate</name>
        <dbReference type="ChEBI" id="CHEBI:597326"/>
    </cofactor>
</comment>
<evidence type="ECO:0000256" key="2">
    <source>
        <dbReference type="ARBA" id="ARBA00007441"/>
    </source>
</evidence>
<keyword evidence="4 8" id="KW-0032">Aminotransferase</keyword>
<dbReference type="PANTHER" id="PTHR42790:SF19">
    <property type="entry name" value="KYNURENINE_ALPHA-AMINOADIPATE AMINOTRANSFERASE, MITOCHONDRIAL"/>
    <property type="match status" value="1"/>
</dbReference>
<keyword evidence="6" id="KW-0663">Pyridoxal phosphate</keyword>